<evidence type="ECO:0000313" key="1">
    <source>
        <dbReference type="EMBL" id="TKV80456.1"/>
    </source>
</evidence>
<dbReference type="AlphaFoldDB" id="A0A4U6S6Z6"/>
<protein>
    <submittedName>
        <fullName evidence="1">Uncharacterized protein</fullName>
    </submittedName>
</protein>
<evidence type="ECO:0000313" key="2">
    <source>
        <dbReference type="Proteomes" id="UP000305095"/>
    </source>
</evidence>
<proteinExistence type="predicted"/>
<gene>
    <name evidence="1" type="ORF">FDV58_17030</name>
</gene>
<dbReference type="EMBL" id="SZZP01000009">
    <property type="protein sequence ID" value="TKV80456.1"/>
    <property type="molecule type" value="Genomic_DNA"/>
</dbReference>
<comment type="caution">
    <text evidence="1">The sequence shown here is derived from an EMBL/GenBank/DDBJ whole genome shotgun (WGS) entry which is preliminary data.</text>
</comment>
<accession>A0A4U6S6Z6</accession>
<organism evidence="1 2">
    <name type="scientific">Bradyrhizobium elkanii</name>
    <dbReference type="NCBI Taxonomy" id="29448"/>
    <lineage>
        <taxon>Bacteria</taxon>
        <taxon>Pseudomonadati</taxon>
        <taxon>Pseudomonadota</taxon>
        <taxon>Alphaproteobacteria</taxon>
        <taxon>Hyphomicrobiales</taxon>
        <taxon>Nitrobacteraceae</taxon>
        <taxon>Bradyrhizobium</taxon>
    </lineage>
</organism>
<sequence>MSSRERDADQGCSAGAIDRLRASRFKADEQDTTRGRRDGKAWAEEVAEYRWLRRLADGCSVCAQPFETLRMAIDPNGEIDPNEVHETCFGDENDVANEYILGFIAGAVETFQNIRDRL</sequence>
<dbReference type="RefSeq" id="WP_137479237.1">
    <property type="nucleotide sequence ID" value="NZ_SZZP01000009.1"/>
</dbReference>
<name>A0A4U6S6Z6_BRAEL</name>
<dbReference type="Proteomes" id="UP000305095">
    <property type="component" value="Unassembled WGS sequence"/>
</dbReference>
<reference evidence="1 2" key="1">
    <citation type="submission" date="2019-05" db="EMBL/GenBank/DDBJ databases">
        <title>Draft Genome of Bradyrhizobium elkanii strain SEMIA 938, Used in Commercial Inoculants for Lupinus spp. in Brazil.</title>
        <authorList>
            <person name="Hungria M."/>
            <person name="Delamuta J.R.M."/>
            <person name="Ribeiro R.A."/>
            <person name="Nogueira M.A."/>
        </authorList>
    </citation>
    <scope>NUCLEOTIDE SEQUENCE [LARGE SCALE GENOMIC DNA]</scope>
    <source>
        <strain evidence="1 2">Semia 938</strain>
    </source>
</reference>